<organism evidence="2 3">
    <name type="scientific">Chitinophaga varians</name>
    <dbReference type="NCBI Taxonomy" id="2202339"/>
    <lineage>
        <taxon>Bacteria</taxon>
        <taxon>Pseudomonadati</taxon>
        <taxon>Bacteroidota</taxon>
        <taxon>Chitinophagia</taxon>
        <taxon>Chitinophagales</taxon>
        <taxon>Chitinophagaceae</taxon>
        <taxon>Chitinophaga</taxon>
    </lineage>
</organism>
<protein>
    <submittedName>
        <fullName evidence="2">Carboxypeptidase regulatory-like domain-containing protein</fullName>
    </submittedName>
</protein>
<keyword evidence="2" id="KW-0645">Protease</keyword>
<name>A0A847S7J7_9BACT</name>
<dbReference type="AlphaFoldDB" id="A0A847S7J7"/>
<evidence type="ECO:0000313" key="3">
    <source>
        <dbReference type="Proteomes" id="UP000570474"/>
    </source>
</evidence>
<feature type="signal peptide" evidence="1">
    <location>
        <begin position="1"/>
        <end position="31"/>
    </location>
</feature>
<dbReference type="RefSeq" id="WP_168874703.1">
    <property type="nucleotide sequence ID" value="NZ_JABAIA010000004.1"/>
</dbReference>
<sequence length="876" mass="97958">MKNLHDMLMPVLFGALCIACAITGTSGSCLAQSPGSDDELVVTVGMQELGNAEISAIIRNQDVYLSVSDLFDFLQVKNTLSPQADTLSGFIISPEDKFIIDKSTHTITYNKKTFTMDAQKLICTPAGFYLRSASWADVFGVNCAFRFRDLYVAMTTKRELPVIREMKQQKLRDNINRLKGEEKADTVIRRKATPFSINAADWSVMTTTQQDATSLNLNLSLGGQVAGGETNLQMNYIDGNLDVRNQQFMWHYVNNDHPLLRQVTVGKINNMAIASVLYPLAGVQFTNAPTLNRSAFGTYRLTDITTPGWKVELYINHELVDYQQADASGFFAFNVPIIYGNTTVTLRFYGPFGEVRTEQREIMVPFNFLPAGEMEYTLTGGIVLDGQSSRYAMGAVHYGITKRITIGAGTEYLSSIPGGKPIPFMHAAWRLTDNLIFSGEYAYDVRSKASLFWRMPCEMEIEAQYLRYKPGQQAVKYNYQEERKLSIMLPIRKPNFSLFSRLTVDQITMPPAEQVPTTEKIPLTPSIPSVKYTTVEWITSGTIGRVNTNVTTFCNFREDAPPVAYSTLSQTYRLFSNMFVMPRVQYSYDSHQFSNARVELERNIRQRTYVRLSFERDFLYQQFIGGITLRYDFRFAKAGMSAMIAGRNSSLTASAGGSLLYDRESHYLMTSNVGSVGRAQLTVLAFLDINGNGKRDAGEPKVDGLSIQVNGGLSVFDKQDTLYRVFNLEPYRKYLIRLNPDGLSSVAWQLKHTAIGVTALPNQFKPVEIPVTVSGEVAGMVRNTQKQGLSRIRINVLDTDCHTVASVLTETDGYFSYLGLRPGTYTLSLDPAQLQRLHMTAQPAEITVTIKQNPEGDVVDGLMFKLSPILSANPPK</sequence>
<evidence type="ECO:0000256" key="1">
    <source>
        <dbReference type="SAM" id="SignalP"/>
    </source>
</evidence>
<reference evidence="2 3" key="1">
    <citation type="submission" date="2020-04" db="EMBL/GenBank/DDBJ databases">
        <authorList>
            <person name="Yin C."/>
        </authorList>
    </citation>
    <scope>NUCLEOTIDE SEQUENCE [LARGE SCALE GENOMIC DNA]</scope>
    <source>
        <strain evidence="2 3">Ae27</strain>
    </source>
</reference>
<dbReference type="PROSITE" id="PS51257">
    <property type="entry name" value="PROKAR_LIPOPROTEIN"/>
    <property type="match status" value="1"/>
</dbReference>
<dbReference type="SUPFAM" id="SSF49464">
    <property type="entry name" value="Carboxypeptidase regulatory domain-like"/>
    <property type="match status" value="1"/>
</dbReference>
<comment type="caution">
    <text evidence="2">The sequence shown here is derived from an EMBL/GenBank/DDBJ whole genome shotgun (WGS) entry which is preliminary data.</text>
</comment>
<evidence type="ECO:0000313" key="2">
    <source>
        <dbReference type="EMBL" id="NLR68747.1"/>
    </source>
</evidence>
<dbReference type="Gene3D" id="2.60.40.1120">
    <property type="entry name" value="Carboxypeptidase-like, regulatory domain"/>
    <property type="match status" value="1"/>
</dbReference>
<keyword evidence="2" id="KW-0378">Hydrolase</keyword>
<accession>A0A847S7J7</accession>
<keyword evidence="1" id="KW-0732">Signal</keyword>
<keyword evidence="2" id="KW-0121">Carboxypeptidase</keyword>
<gene>
    <name evidence="2" type="ORF">HGH92_30880</name>
</gene>
<dbReference type="Proteomes" id="UP000570474">
    <property type="component" value="Unassembled WGS sequence"/>
</dbReference>
<proteinExistence type="predicted"/>
<keyword evidence="3" id="KW-1185">Reference proteome</keyword>
<dbReference type="InterPro" id="IPR008969">
    <property type="entry name" value="CarboxyPept-like_regulatory"/>
</dbReference>
<feature type="chain" id="PRO_5032387819" evidence="1">
    <location>
        <begin position="32"/>
        <end position="876"/>
    </location>
</feature>
<dbReference type="GO" id="GO:0004180">
    <property type="term" value="F:carboxypeptidase activity"/>
    <property type="evidence" value="ECO:0007669"/>
    <property type="project" value="UniProtKB-KW"/>
</dbReference>
<dbReference type="EMBL" id="JABAIA010000004">
    <property type="protein sequence ID" value="NLR68747.1"/>
    <property type="molecule type" value="Genomic_DNA"/>
</dbReference>